<organism evidence="5 6">
    <name type="scientific">Marilutibacter maris</name>
    <dbReference type="NCBI Taxonomy" id="1605891"/>
    <lineage>
        <taxon>Bacteria</taxon>
        <taxon>Pseudomonadati</taxon>
        <taxon>Pseudomonadota</taxon>
        <taxon>Gammaproteobacteria</taxon>
        <taxon>Lysobacterales</taxon>
        <taxon>Lysobacteraceae</taxon>
        <taxon>Marilutibacter</taxon>
    </lineage>
</organism>
<dbReference type="SUPFAM" id="SSF46689">
    <property type="entry name" value="Homeodomain-like"/>
    <property type="match status" value="2"/>
</dbReference>
<dbReference type="InterPro" id="IPR011256">
    <property type="entry name" value="Reg_factor_effector_dom_sf"/>
</dbReference>
<dbReference type="Pfam" id="PF06445">
    <property type="entry name" value="GyrI-like"/>
    <property type="match status" value="1"/>
</dbReference>
<dbReference type="PANTHER" id="PTHR40055:SF1">
    <property type="entry name" value="TRANSCRIPTIONAL REGULATOR YGIV-RELATED"/>
    <property type="match status" value="1"/>
</dbReference>
<gene>
    <name evidence="5" type="ORF">C9I47_2071</name>
</gene>
<dbReference type="PROSITE" id="PS01124">
    <property type="entry name" value="HTH_ARAC_FAMILY_2"/>
    <property type="match status" value="1"/>
</dbReference>
<keyword evidence="2" id="KW-0238">DNA-binding</keyword>
<name>A0A2U9TA39_9GAMM</name>
<protein>
    <submittedName>
        <fullName evidence="5">Transcriptional regulator</fullName>
    </submittedName>
</protein>
<dbReference type="InterPro" id="IPR018062">
    <property type="entry name" value="HTH_AraC-typ_CS"/>
</dbReference>
<evidence type="ECO:0000256" key="3">
    <source>
        <dbReference type="ARBA" id="ARBA00023163"/>
    </source>
</evidence>
<dbReference type="InterPro" id="IPR010499">
    <property type="entry name" value="AraC_E-bd"/>
</dbReference>
<dbReference type="Pfam" id="PF12833">
    <property type="entry name" value="HTH_18"/>
    <property type="match status" value="1"/>
</dbReference>
<dbReference type="SMART" id="SM00871">
    <property type="entry name" value="AraC_E_bind"/>
    <property type="match status" value="1"/>
</dbReference>
<keyword evidence="1" id="KW-0805">Transcription regulation</keyword>
<dbReference type="SMART" id="SM00342">
    <property type="entry name" value="HTH_ARAC"/>
    <property type="match status" value="1"/>
</dbReference>
<dbReference type="SUPFAM" id="SSF55136">
    <property type="entry name" value="Probable bacterial effector-binding domain"/>
    <property type="match status" value="1"/>
</dbReference>
<dbReference type="GO" id="GO:0043565">
    <property type="term" value="F:sequence-specific DNA binding"/>
    <property type="evidence" value="ECO:0007669"/>
    <property type="project" value="InterPro"/>
</dbReference>
<dbReference type="Gene3D" id="3.20.80.10">
    <property type="entry name" value="Regulatory factor, effector binding domain"/>
    <property type="match status" value="1"/>
</dbReference>
<dbReference type="OrthoDB" id="282744at2"/>
<sequence length="287" mass="31861">MNRPATRRSYATRVERVVAHLADHLDQPLPLEQLAAIGHFSPFHFHRIYRGLMGETVADTLRRMRLHRAAVELVHGRHTLETIAYRCGYGSGAAFNRAFAQAYGMPPGAFRRRQDHAIQAPSCPDHAIPEDAIMYEVRIETLPSRHVAALRHVGPYHQIGGAFGRLAAWAAGQGMRPGQQRSFGIYYDDPESKPAGELVADACIEVATEQTVDGDVRTATIAGGRHAVLVHTGPYAELERPYRWLFGEWLPASGEEAADTPVFEEYLNDPQALPPAEWRTAICVPLK</sequence>
<keyword evidence="6" id="KW-1185">Reference proteome</keyword>
<evidence type="ECO:0000259" key="4">
    <source>
        <dbReference type="PROSITE" id="PS01124"/>
    </source>
</evidence>
<dbReference type="PANTHER" id="PTHR40055">
    <property type="entry name" value="TRANSCRIPTIONAL REGULATOR YGIV-RELATED"/>
    <property type="match status" value="1"/>
</dbReference>
<evidence type="ECO:0000313" key="5">
    <source>
        <dbReference type="EMBL" id="AWV07754.1"/>
    </source>
</evidence>
<evidence type="ECO:0000256" key="2">
    <source>
        <dbReference type="ARBA" id="ARBA00023125"/>
    </source>
</evidence>
<dbReference type="EMBL" id="CP029843">
    <property type="protein sequence ID" value="AWV07754.1"/>
    <property type="molecule type" value="Genomic_DNA"/>
</dbReference>
<feature type="domain" description="HTH araC/xylS-type" evidence="4">
    <location>
        <begin position="15"/>
        <end position="113"/>
    </location>
</feature>
<accession>A0A2U9TA39</accession>
<proteinExistence type="predicted"/>
<dbReference type="KEGG" id="lmb:C9I47_2071"/>
<dbReference type="Gene3D" id="1.10.10.60">
    <property type="entry name" value="Homeodomain-like"/>
    <property type="match status" value="2"/>
</dbReference>
<dbReference type="GO" id="GO:0003700">
    <property type="term" value="F:DNA-binding transcription factor activity"/>
    <property type="evidence" value="ECO:0007669"/>
    <property type="project" value="InterPro"/>
</dbReference>
<evidence type="ECO:0000313" key="6">
    <source>
        <dbReference type="Proteomes" id="UP000249447"/>
    </source>
</evidence>
<dbReference type="InterPro" id="IPR018060">
    <property type="entry name" value="HTH_AraC"/>
</dbReference>
<keyword evidence="3" id="KW-0804">Transcription</keyword>
<dbReference type="InterPro" id="IPR029442">
    <property type="entry name" value="GyrI-like"/>
</dbReference>
<evidence type="ECO:0000256" key="1">
    <source>
        <dbReference type="ARBA" id="ARBA00023015"/>
    </source>
</evidence>
<dbReference type="InterPro" id="IPR050908">
    <property type="entry name" value="SmbC-like"/>
</dbReference>
<dbReference type="Proteomes" id="UP000249447">
    <property type="component" value="Chromosome"/>
</dbReference>
<dbReference type="PROSITE" id="PS00041">
    <property type="entry name" value="HTH_ARAC_FAMILY_1"/>
    <property type="match status" value="1"/>
</dbReference>
<dbReference type="InterPro" id="IPR009057">
    <property type="entry name" value="Homeodomain-like_sf"/>
</dbReference>
<reference evidence="5 6" key="1">
    <citation type="submission" date="2018-05" db="EMBL/GenBank/DDBJ databases">
        <title>The complete genome of Lysobacter maris HZ9B, a marine bacterium antagonistic against terrestrial plant pathogens.</title>
        <authorList>
            <person name="Zhang X.-Q."/>
        </authorList>
    </citation>
    <scope>NUCLEOTIDE SEQUENCE [LARGE SCALE GENOMIC DNA]</scope>
    <source>
        <strain evidence="5 6">HZ9B</strain>
    </source>
</reference>
<dbReference type="RefSeq" id="WP_111266840.1">
    <property type="nucleotide sequence ID" value="NZ_CP029843.1"/>
</dbReference>
<dbReference type="AlphaFoldDB" id="A0A2U9TA39"/>